<reference evidence="2" key="1">
    <citation type="journal article" date="2014" name="Front. Microbiol.">
        <title>High frequency of phylogenetically diverse reductive dehalogenase-homologous genes in deep subseafloor sedimentary metagenomes.</title>
        <authorList>
            <person name="Kawai M."/>
            <person name="Futagami T."/>
            <person name="Toyoda A."/>
            <person name="Takaki Y."/>
            <person name="Nishi S."/>
            <person name="Hori S."/>
            <person name="Arai W."/>
            <person name="Tsubouchi T."/>
            <person name="Morono Y."/>
            <person name="Uchiyama I."/>
            <person name="Ito T."/>
            <person name="Fujiyama A."/>
            <person name="Inagaki F."/>
            <person name="Takami H."/>
        </authorList>
    </citation>
    <scope>NUCLEOTIDE SEQUENCE</scope>
    <source>
        <strain evidence="2">Expedition CK06-06</strain>
    </source>
</reference>
<gene>
    <name evidence="2" type="ORF">S01H4_47891</name>
</gene>
<feature type="transmembrane region" description="Helical" evidence="1">
    <location>
        <begin position="98"/>
        <end position="125"/>
    </location>
</feature>
<feature type="transmembrane region" description="Helical" evidence="1">
    <location>
        <begin position="68"/>
        <end position="86"/>
    </location>
</feature>
<comment type="caution">
    <text evidence="2">The sequence shown here is derived from an EMBL/GenBank/DDBJ whole genome shotgun (WGS) entry which is preliminary data.</text>
</comment>
<accession>X1DCP8</accession>
<keyword evidence="1" id="KW-0812">Transmembrane</keyword>
<evidence type="ECO:0000313" key="2">
    <source>
        <dbReference type="EMBL" id="GAH02844.1"/>
    </source>
</evidence>
<feature type="non-terminal residue" evidence="2">
    <location>
        <position position="1"/>
    </location>
</feature>
<keyword evidence="1" id="KW-0472">Membrane</keyword>
<dbReference type="EMBL" id="BART01026939">
    <property type="protein sequence ID" value="GAH02844.1"/>
    <property type="molecule type" value="Genomic_DNA"/>
</dbReference>
<organism evidence="2">
    <name type="scientific">marine sediment metagenome</name>
    <dbReference type="NCBI Taxonomy" id="412755"/>
    <lineage>
        <taxon>unclassified sequences</taxon>
        <taxon>metagenomes</taxon>
        <taxon>ecological metagenomes</taxon>
    </lineage>
</organism>
<protein>
    <submittedName>
        <fullName evidence="2">Uncharacterized protein</fullName>
    </submittedName>
</protein>
<proteinExistence type="predicted"/>
<sequence>GNSDNPNIKSKTYFLGLIFELLSRNRFNLLKFSEILPAYSDWNIFCNIGSAGVGVPVPIIMIPRPRAFAMWLASYAETAVGSLVIPKSFIAEGSQQGLAIGFTGVGLTIAFGGLTAYGMLGYAIYMSVQAENMYRTNIAPIVSNENPSSGAINVPIGLSELSFRISDSDGDLMDYTVTTSPNIGSKS</sequence>
<name>X1DCP8_9ZZZZ</name>
<evidence type="ECO:0000256" key="1">
    <source>
        <dbReference type="SAM" id="Phobius"/>
    </source>
</evidence>
<dbReference type="AlphaFoldDB" id="X1DCP8"/>
<keyword evidence="1" id="KW-1133">Transmembrane helix</keyword>